<feature type="region of interest" description="Disordered" evidence="1">
    <location>
        <begin position="690"/>
        <end position="716"/>
    </location>
</feature>
<comment type="caution">
    <text evidence="2">The sequence shown here is derived from an EMBL/GenBank/DDBJ whole genome shotgun (WGS) entry which is preliminary data.</text>
</comment>
<feature type="compositionally biased region" description="Polar residues" evidence="1">
    <location>
        <begin position="597"/>
        <end position="626"/>
    </location>
</feature>
<name>A0ABN8R823_9CNID</name>
<feature type="region of interest" description="Disordered" evidence="1">
    <location>
        <begin position="569"/>
        <end position="643"/>
    </location>
</feature>
<gene>
    <name evidence="2" type="ORF">PLOB_00015662</name>
</gene>
<feature type="region of interest" description="Disordered" evidence="1">
    <location>
        <begin position="176"/>
        <end position="226"/>
    </location>
</feature>
<dbReference type="PANTHER" id="PTHR22028:SF5">
    <property type="entry name" value="COILED-COIL DOMAIN-CONTAINING PROTEIN 191"/>
    <property type="match status" value="1"/>
</dbReference>
<feature type="compositionally biased region" description="Basic and acidic residues" evidence="1">
    <location>
        <begin position="702"/>
        <end position="716"/>
    </location>
</feature>
<feature type="compositionally biased region" description="Basic and acidic residues" evidence="1">
    <location>
        <begin position="533"/>
        <end position="547"/>
    </location>
</feature>
<dbReference type="EMBL" id="CALNXK010000196">
    <property type="protein sequence ID" value="CAH3175041.1"/>
    <property type="molecule type" value="Genomic_DNA"/>
</dbReference>
<dbReference type="Proteomes" id="UP001159405">
    <property type="component" value="Unassembled WGS sequence"/>
</dbReference>
<proteinExistence type="predicted"/>
<keyword evidence="3" id="KW-1185">Reference proteome</keyword>
<evidence type="ECO:0000313" key="3">
    <source>
        <dbReference type="Proteomes" id="UP001159405"/>
    </source>
</evidence>
<evidence type="ECO:0008006" key="4">
    <source>
        <dbReference type="Google" id="ProtNLM"/>
    </source>
</evidence>
<dbReference type="PANTHER" id="PTHR22028">
    <property type="entry name" value="SFI1 SPINDLE BODY DOMAIN-CONTAINING PROTEIN-RELATED"/>
    <property type="match status" value="1"/>
</dbReference>
<feature type="compositionally biased region" description="Basic and acidic residues" evidence="1">
    <location>
        <begin position="575"/>
        <end position="596"/>
    </location>
</feature>
<protein>
    <recommendedName>
        <fullName evidence="4">Coiled-coil domain-containing protein 191</fullName>
    </recommendedName>
</protein>
<evidence type="ECO:0000256" key="1">
    <source>
        <dbReference type="SAM" id="MobiDB-lite"/>
    </source>
</evidence>
<dbReference type="InterPro" id="IPR052270">
    <property type="entry name" value="CACF_protein"/>
</dbReference>
<feature type="region of interest" description="Disordered" evidence="1">
    <location>
        <begin position="491"/>
        <end position="553"/>
    </location>
</feature>
<feature type="region of interest" description="Disordered" evidence="1">
    <location>
        <begin position="1"/>
        <end position="24"/>
    </location>
</feature>
<organism evidence="2 3">
    <name type="scientific">Porites lobata</name>
    <dbReference type="NCBI Taxonomy" id="104759"/>
    <lineage>
        <taxon>Eukaryota</taxon>
        <taxon>Metazoa</taxon>
        <taxon>Cnidaria</taxon>
        <taxon>Anthozoa</taxon>
        <taxon>Hexacorallia</taxon>
        <taxon>Scleractinia</taxon>
        <taxon>Fungiina</taxon>
        <taxon>Poritidae</taxon>
        <taxon>Porites</taxon>
    </lineage>
</organism>
<reference evidence="2 3" key="1">
    <citation type="submission" date="2022-05" db="EMBL/GenBank/DDBJ databases">
        <authorList>
            <consortium name="Genoscope - CEA"/>
            <person name="William W."/>
        </authorList>
    </citation>
    <scope>NUCLEOTIDE SEQUENCE [LARGE SCALE GENOMIC DNA]</scope>
</reference>
<evidence type="ECO:0000313" key="2">
    <source>
        <dbReference type="EMBL" id="CAH3175041.1"/>
    </source>
</evidence>
<feature type="compositionally biased region" description="Polar residues" evidence="1">
    <location>
        <begin position="12"/>
        <end position="21"/>
    </location>
</feature>
<sequence length="908" mass="108639">MAGASHNLFKWNRQTKTTTHSSRGEVQDWIKRVERASTDAAREVFGNNYQSVLEQVHVDDDALVEAQDLLDSWLHDKKDDDFNLQVQFKEEKWAQRSKPIHAVTRNSVTEGYYSDDVVQQSHDWTSRSSLNNHTPSLNIMGPEYDEDLHEEISVQQILREMLDKEVVEKDIMNDLGFDGHKQRKDPRPKMELRHKQVKEKSEARQKELEKKRRERTARKQAEAEARQQLIREEKEQQARLKREEEAINKEMAKIRRTMEEERKAASEKLENERRKDQKAELLARQYLEEEQRRKEEQQRKEFEDKEEMRRMLLEQMERKAAEEASNNLRLVQRYFSAWYSVIVSQRIKVGKARAMSDWRCKLRAWNAWRAYVNHIKSDREAHAVTMEMKEKHRKEQLSSTFYRRRLLSRCLRAWQQFVKHEQDERQLREEHDKKTQKMAALLQAAATGRLWSEQGGRTNMGLELQDIEDDLAEQSSSTARKLDELFAQPVRTVSHKHSTRAEKPLEQNFSRNVTNIDKPPSCKPAWTNQQTKEFTKKNIKPEKEMKLKSQRQRSYSEVENVEFLYSSAQAKDKKKAIDGKDKPSLTKSQSIDRLDSDNIQSRENISTERSALSTFSDGNAASSRSKFTSREAVVKSQKSATKPLHLAMEERARERMNRKKALEEKKRKAEEEKLEFLKKEQERKEAELLAEKQEASRKRKEDKRITRERELEKQRQMEHNRLQITMATQHYATTLITKFGLLPWKRLVEMMQENISRATLHHNRALLSSCLYPWLEYTRLVKEEREKAAELLYNKILLRRTWRQWRKYGQHAVRLQLVAEDYCSSLLVKKYFKYWQDYVTEQQIMLWDKERQAEEHNEWRLRKKALIYWKKYIPMKRLEKEREVRRTEMRKRVSSWLPDFQNLTESSP</sequence>
<accession>A0ABN8R823</accession>